<organism evidence="3 4">
    <name type="scientific">Limnobacter litoralis</name>
    <dbReference type="NCBI Taxonomy" id="481366"/>
    <lineage>
        <taxon>Bacteria</taxon>
        <taxon>Pseudomonadati</taxon>
        <taxon>Pseudomonadota</taxon>
        <taxon>Betaproteobacteria</taxon>
        <taxon>Burkholderiales</taxon>
        <taxon>Burkholderiaceae</taxon>
        <taxon>Limnobacter</taxon>
    </lineage>
</organism>
<accession>A0ABQ5YUH8</accession>
<gene>
    <name evidence="3" type="ORF">GCM10007875_26770</name>
</gene>
<dbReference type="InterPro" id="IPR001638">
    <property type="entry name" value="Solute-binding_3/MltF_N"/>
</dbReference>
<reference evidence="4" key="1">
    <citation type="journal article" date="2019" name="Int. J. Syst. Evol. Microbiol.">
        <title>The Global Catalogue of Microorganisms (GCM) 10K type strain sequencing project: providing services to taxonomists for standard genome sequencing and annotation.</title>
        <authorList>
            <consortium name="The Broad Institute Genomics Platform"/>
            <consortium name="The Broad Institute Genome Sequencing Center for Infectious Disease"/>
            <person name="Wu L."/>
            <person name="Ma J."/>
        </authorList>
    </citation>
    <scope>NUCLEOTIDE SEQUENCE [LARGE SCALE GENOMIC DNA]</scope>
    <source>
        <strain evidence="4">NBRC 105857</strain>
    </source>
</reference>
<dbReference type="PANTHER" id="PTHR35936:SF17">
    <property type="entry name" value="ARGININE-BINDING EXTRACELLULAR PROTEIN ARTP"/>
    <property type="match status" value="1"/>
</dbReference>
<dbReference type="Gene3D" id="3.40.190.10">
    <property type="entry name" value="Periplasmic binding protein-like II"/>
    <property type="match status" value="2"/>
</dbReference>
<keyword evidence="1" id="KW-0732">Signal</keyword>
<dbReference type="EMBL" id="BSOJ01000032">
    <property type="protein sequence ID" value="GLR27586.1"/>
    <property type="molecule type" value="Genomic_DNA"/>
</dbReference>
<name>A0ABQ5YUH8_9BURK</name>
<protein>
    <submittedName>
        <fullName evidence="3">Amino acid ABC transporter substrate-binding protein</fullName>
    </submittedName>
</protein>
<dbReference type="PANTHER" id="PTHR35936">
    <property type="entry name" value="MEMBRANE-BOUND LYTIC MUREIN TRANSGLYCOSYLASE F"/>
    <property type="match status" value="1"/>
</dbReference>
<dbReference type="RefSeq" id="WP_284282416.1">
    <property type="nucleotide sequence ID" value="NZ_BSOJ01000032.1"/>
</dbReference>
<dbReference type="SUPFAM" id="SSF53850">
    <property type="entry name" value="Periplasmic binding protein-like II"/>
    <property type="match status" value="1"/>
</dbReference>
<feature type="domain" description="Solute-binding protein family 3/N-terminal" evidence="2">
    <location>
        <begin position="42"/>
        <end position="279"/>
    </location>
</feature>
<evidence type="ECO:0000259" key="2">
    <source>
        <dbReference type="SMART" id="SM00062"/>
    </source>
</evidence>
<dbReference type="Proteomes" id="UP001156664">
    <property type="component" value="Unassembled WGS sequence"/>
</dbReference>
<evidence type="ECO:0000256" key="1">
    <source>
        <dbReference type="ARBA" id="ARBA00022729"/>
    </source>
</evidence>
<evidence type="ECO:0000313" key="3">
    <source>
        <dbReference type="EMBL" id="GLR27586.1"/>
    </source>
</evidence>
<proteinExistence type="predicted"/>
<comment type="caution">
    <text evidence="3">The sequence shown here is derived from an EMBL/GenBank/DDBJ whole genome shotgun (WGS) entry which is preliminary data.</text>
</comment>
<evidence type="ECO:0000313" key="4">
    <source>
        <dbReference type="Proteomes" id="UP001156664"/>
    </source>
</evidence>
<dbReference type="SMART" id="SM00062">
    <property type="entry name" value="PBPb"/>
    <property type="match status" value="1"/>
</dbReference>
<keyword evidence="4" id="KW-1185">Reference proteome</keyword>
<sequence>MKSEAIKWIQKLGMGVLLGGALCVAAQAQELHGWEKVKHDGVLKVALYNDLVPFSDKGQGIDADIATALADKLGLKVKFLPFPADETMSDDLRNMVWKGHYMGYGPGDVMMHVPIDPLLMKQEDKVLFFAPYVHEDIYVVRNKKDIPALDDFSPFAEHKVGAEMNSIGGLVLAGADHGKYVENLHNYKTARMAMEGLLKGEVSAVMATKPEIESALFKQPNAGDFVISKLSFPALPPKGWVSGLAVKATNQQLAIELRKAMDELQQSGELQKIFANYGVTYDHP</sequence>